<dbReference type="EMBL" id="MARB01000023">
    <property type="protein sequence ID" value="ODJ86356.1"/>
    <property type="molecule type" value="Genomic_DNA"/>
</dbReference>
<dbReference type="InterPro" id="IPR016162">
    <property type="entry name" value="Ald_DH_N"/>
</dbReference>
<dbReference type="InterPro" id="IPR015590">
    <property type="entry name" value="Aldehyde_DH_dom"/>
</dbReference>
<keyword evidence="4" id="KW-1185">Reference proteome</keyword>
<dbReference type="AlphaFoldDB" id="A0A7Z0VJH3"/>
<dbReference type="OrthoDB" id="136308at2"/>
<accession>A0A7Z0VJH3</accession>
<evidence type="ECO:0000313" key="4">
    <source>
        <dbReference type="Proteomes" id="UP000094769"/>
    </source>
</evidence>
<dbReference type="Pfam" id="PF00171">
    <property type="entry name" value="Aldedh"/>
    <property type="match status" value="1"/>
</dbReference>
<dbReference type="EC" id="1.2.1.8" evidence="3"/>
<proteinExistence type="predicted"/>
<dbReference type="SUPFAM" id="SSF53720">
    <property type="entry name" value="ALDH-like"/>
    <property type="match status" value="1"/>
</dbReference>
<evidence type="ECO:0000259" key="2">
    <source>
        <dbReference type="Pfam" id="PF00171"/>
    </source>
</evidence>
<organism evidence="3 4">
    <name type="scientific">Candidatus Thiodiazotropha endolucinida</name>
    <dbReference type="NCBI Taxonomy" id="1655433"/>
    <lineage>
        <taxon>Bacteria</taxon>
        <taxon>Pseudomonadati</taxon>
        <taxon>Pseudomonadota</taxon>
        <taxon>Gammaproteobacteria</taxon>
        <taxon>Chromatiales</taxon>
        <taxon>Sedimenticolaceae</taxon>
        <taxon>Candidatus Thiodiazotropha</taxon>
    </lineage>
</organism>
<name>A0A7Z0VJH3_9GAMM</name>
<dbReference type="GO" id="GO:0008802">
    <property type="term" value="F:betaine-aldehyde dehydrogenase (NAD+) activity"/>
    <property type="evidence" value="ECO:0007669"/>
    <property type="project" value="UniProtKB-EC"/>
</dbReference>
<feature type="domain" description="Aldehyde dehydrogenase" evidence="2">
    <location>
        <begin position="142"/>
        <end position="293"/>
    </location>
</feature>
<keyword evidence="1 3" id="KW-0560">Oxidoreductase</keyword>
<dbReference type="RefSeq" id="WP_069127156.1">
    <property type="nucleotide sequence ID" value="NZ_MARB01000023.1"/>
</dbReference>
<comment type="caution">
    <text evidence="3">The sequence shown here is derived from an EMBL/GenBank/DDBJ whole genome shotgun (WGS) entry which is preliminary data.</text>
</comment>
<dbReference type="InterPro" id="IPR016161">
    <property type="entry name" value="Ald_DH/histidinol_DH"/>
</dbReference>
<reference evidence="3 4" key="1">
    <citation type="submission" date="2016-06" db="EMBL/GenBank/DDBJ databases">
        <title>Genome sequence of endosymbiont of Candidatus Endolucinida thiodiazotropha.</title>
        <authorList>
            <person name="Poehlein A."/>
            <person name="Koenig S."/>
            <person name="Heiden S.E."/>
            <person name="Thuermer A."/>
            <person name="Voget S."/>
            <person name="Daniel R."/>
            <person name="Markert S."/>
            <person name="Gros O."/>
            <person name="Schweder T."/>
        </authorList>
    </citation>
    <scope>NUCLEOTIDE SEQUENCE [LARGE SCALE GENOMIC DNA]</scope>
    <source>
        <strain evidence="3 4">COS</strain>
    </source>
</reference>
<dbReference type="Gene3D" id="3.40.605.10">
    <property type="entry name" value="Aldehyde Dehydrogenase, Chain A, domain 1"/>
    <property type="match status" value="1"/>
</dbReference>
<dbReference type="Proteomes" id="UP000094769">
    <property type="component" value="Unassembled WGS sequence"/>
</dbReference>
<protein>
    <submittedName>
        <fullName evidence="3">NAD/NADP-dependent betaine aldehyde dehydrogenase</fullName>
        <ecNumber evidence="3">1.2.1.8</ecNumber>
    </submittedName>
</protein>
<sequence>MKAKVAIDQLNPQKWAEIPPTERLALLEAVRENLQQYGDELASSDTKMKNGLMGEELYSNSLSKVATVVPMANTVTAAIEVYKGLVHGEMPKPLSIIPLGNDLYDIKVFPSHAKDRLMNSDRTDVLRVKGEPKQVNPMDKSAGIIAVLGAGNYSSALEMLKAIFFENCAVAHKPHHLNAETDKIWAKIMQPLVDQKVLAFADHDQGPELTTDPRLNKIYFTGGTGTAKAIMSATTTPLVSECGGNNPCIIVPGDRPWTDKEITHQAQQIATINKLNGGAVCGRVQTLVTSKHWPQREAFLNAIRKAIIEDTPADGTYYPGSDKVMEGFLEAYPRAEILKPEGGKYRSADFLLITGAEEESYATANEAFCQIIDEVPLDVPANAADFLPRAVEFCNTRLLGTLSSCILIDEDTNKAHQTELDQAVTDLEYGAVAVNTMPPFVFLSPWLTWGGNEEGKDFVSGHGNFGNAMNFENVEKSIMTAGFMSPGHMIRTSKGAFDTLATEMSNYAVEPSWKNLACLMGGAIAGSFRKKDF</sequence>
<gene>
    <name evidence="3" type="primary">betB</name>
    <name evidence="3" type="ORF">CODIS_34150</name>
</gene>
<evidence type="ECO:0000313" key="3">
    <source>
        <dbReference type="EMBL" id="ODJ86356.1"/>
    </source>
</evidence>
<evidence type="ECO:0000256" key="1">
    <source>
        <dbReference type="ARBA" id="ARBA00023002"/>
    </source>
</evidence>